<dbReference type="Gene3D" id="2.120.10.30">
    <property type="entry name" value="TolB, C-terminal domain"/>
    <property type="match status" value="1"/>
</dbReference>
<feature type="binding site" description="covalent" evidence="6">
    <location>
        <position position="644"/>
    </location>
    <ligand>
        <name>heme c</name>
        <dbReference type="ChEBI" id="CHEBI:61717"/>
    </ligand>
</feature>
<dbReference type="Pfam" id="PF00034">
    <property type="entry name" value="Cytochrom_C"/>
    <property type="match status" value="1"/>
</dbReference>
<dbReference type="InterPro" id="IPR011041">
    <property type="entry name" value="Quinoprot_gluc/sorb_DH_b-prop"/>
</dbReference>
<gene>
    <name evidence="10" type="ORF">AFM12_02255</name>
</gene>
<feature type="domain" description="Cytochrome c" evidence="9">
    <location>
        <begin position="630"/>
        <end position="715"/>
    </location>
</feature>
<dbReference type="Gene3D" id="2.60.120.260">
    <property type="entry name" value="Galactose-binding domain-like"/>
    <property type="match status" value="1"/>
</dbReference>
<dbReference type="GO" id="GO:0009055">
    <property type="term" value="F:electron transfer activity"/>
    <property type="evidence" value="ECO:0007669"/>
    <property type="project" value="InterPro"/>
</dbReference>
<feature type="binding site" description="covalent" evidence="6">
    <location>
        <position position="648"/>
    </location>
    <ligand>
        <name>heme c</name>
        <dbReference type="ChEBI" id="CHEBI:61717"/>
    </ligand>
</feature>
<comment type="caution">
    <text evidence="10">The sequence shown here is derived from an EMBL/GenBank/DDBJ whole genome shotgun (WGS) entry which is preliminary data.</text>
</comment>
<evidence type="ECO:0000256" key="1">
    <source>
        <dbReference type="ARBA" id="ARBA00022448"/>
    </source>
</evidence>
<dbReference type="SMART" id="SM00089">
    <property type="entry name" value="PKD"/>
    <property type="match status" value="1"/>
</dbReference>
<dbReference type="PRINTS" id="PR00606">
    <property type="entry name" value="CYTCHROMECID"/>
</dbReference>
<dbReference type="CDD" id="cd04084">
    <property type="entry name" value="CBM6_xylanase-like"/>
    <property type="match status" value="1"/>
</dbReference>
<dbReference type="PROSITE" id="PS50093">
    <property type="entry name" value="PKD"/>
    <property type="match status" value="1"/>
</dbReference>
<dbReference type="Gene3D" id="1.10.760.10">
    <property type="entry name" value="Cytochrome c-like domain"/>
    <property type="match status" value="1"/>
</dbReference>
<dbReference type="InterPro" id="IPR036909">
    <property type="entry name" value="Cyt_c-like_dom_sf"/>
</dbReference>
<dbReference type="STRING" id="1605367.AFM12_02255"/>
<dbReference type="InterPro" id="IPR011042">
    <property type="entry name" value="6-blade_b-propeller_TolB-like"/>
</dbReference>
<keyword evidence="5 6" id="KW-0408">Iron</keyword>
<dbReference type="GO" id="GO:0020037">
    <property type="term" value="F:heme binding"/>
    <property type="evidence" value="ECO:0007669"/>
    <property type="project" value="InterPro"/>
</dbReference>
<feature type="compositionally biased region" description="Basic and acidic residues" evidence="7">
    <location>
        <begin position="187"/>
        <end position="197"/>
    </location>
</feature>
<protein>
    <submittedName>
        <fullName evidence="10">PKD domain-containing protein</fullName>
    </submittedName>
</protein>
<dbReference type="Proteomes" id="UP000050454">
    <property type="component" value="Unassembled WGS sequence"/>
</dbReference>
<dbReference type="SUPFAM" id="SSF49299">
    <property type="entry name" value="PKD domain"/>
    <property type="match status" value="1"/>
</dbReference>
<comment type="PTM">
    <text evidence="6">Binds 1 heme c group covalently per subunit.</text>
</comment>
<proteinExistence type="predicted"/>
<dbReference type="InterPro" id="IPR013783">
    <property type="entry name" value="Ig-like_fold"/>
</dbReference>
<dbReference type="Pfam" id="PF07995">
    <property type="entry name" value="GSDH"/>
    <property type="match status" value="1"/>
</dbReference>
<dbReference type="InterPro" id="IPR000601">
    <property type="entry name" value="PKD_dom"/>
</dbReference>
<dbReference type="PATRIC" id="fig|1605367.3.peg.1794"/>
<feature type="domain" description="PKD" evidence="8">
    <location>
        <begin position="466"/>
        <end position="552"/>
    </location>
</feature>
<dbReference type="InterPro" id="IPR002324">
    <property type="entry name" value="Cyt_c_ID"/>
</dbReference>
<dbReference type="InterPro" id="IPR022409">
    <property type="entry name" value="PKD/Chitinase_dom"/>
</dbReference>
<sequence>MCSVLFTACESGPKDDPNVKPEDNRFTEVTLAQGLDEPMEMTFLPGSKILIAERKGGLKLVNEETRETLDAGFISVNTKYTNKEGRTREAEEGLMGVIADPNFEENNWIYLYYADPDTPKHVLARYEFKDDYLVEDSKIVVLEVKTQREECCHTGGGMTWDTEGNLFLTVGNNTVNPRSGASNMNEAEGHKNEDDQRAPGNSNDLRGKILRITPQADGSYTIPEGNLFPEGTEKTRPEIYTMGHRNPWRVSYDTKTGYIYWGEVGPDANVDSIWGPKGYDEFNQAKKAGFFGWPYVIGNNFPYNRYNSEDGTYGEPFDPMNLKNNSVNNTGIVDLPEPVPAMLYYPYGPSQEFPLLGTSGRSATGGPVYRKADFKNAERPWPSYYEGKWLITDFMRGWIMAITMDENGDYESMEQVLPNNFYSGAIDMDFGPSGDMYVLEYGTAWFRGNPNSRLVKIEYNAGNRKPIVEAAVDKTSGQLPLKVNLSAEGTMDYDDYDQGNLNYSWIIKEGGVEKDRVSGEKVEYTFTDAGDYEVELEVTDSKGDMNSKTLNVFAGNSAPQLSITLDKPNKTFYFGEKQIGYSIAVTDSEDGSTENGAINADEVSTTFDFVPAGFDPIEMAANHATEDELASFSVGRQLIEGSDCISCHQFDSKSIGPSYAEVAERYPNTPKNRAYLIEKVINGGSGVWGEHGMSAHPDLSRADAARMVDFILNMNSTASRLPLSGSVNAAIPDYEESGSFVLRAAYKDRGASNVKPLLGEEMIVLRSPFLEPHSADFRKSTVVQTASRNAFYAIGDGSSIGFADIDLTGIKEIVLYVSTGGRAAVLGGTAELHFDDPDGAAIATSEKVGMAPDQGFRRPPAGMSFTEFRRQNAMKLNLSIPEGTEGKHSVYFKFKNPDAGESDFVFQIQEIEFRQ</sequence>
<evidence type="ECO:0000259" key="8">
    <source>
        <dbReference type="PROSITE" id="PS50093"/>
    </source>
</evidence>
<evidence type="ECO:0000256" key="2">
    <source>
        <dbReference type="ARBA" id="ARBA00022617"/>
    </source>
</evidence>
<name>A0A0P7C8S1_9BACT</name>
<dbReference type="InterPro" id="IPR009056">
    <property type="entry name" value="Cyt_c-like_dom"/>
</dbReference>
<dbReference type="InterPro" id="IPR035986">
    <property type="entry name" value="PKD_dom_sf"/>
</dbReference>
<evidence type="ECO:0000313" key="11">
    <source>
        <dbReference type="Proteomes" id="UP000050454"/>
    </source>
</evidence>
<feature type="compositionally biased region" description="Polar residues" evidence="7">
    <location>
        <begin position="174"/>
        <end position="185"/>
    </location>
</feature>
<dbReference type="CDD" id="cd00146">
    <property type="entry name" value="PKD"/>
    <property type="match status" value="1"/>
</dbReference>
<evidence type="ECO:0000313" key="10">
    <source>
        <dbReference type="EMBL" id="KPM50119.1"/>
    </source>
</evidence>
<accession>A0A0P7C8S1</accession>
<evidence type="ECO:0000256" key="3">
    <source>
        <dbReference type="ARBA" id="ARBA00022723"/>
    </source>
</evidence>
<evidence type="ECO:0000259" key="9">
    <source>
        <dbReference type="PROSITE" id="PS51007"/>
    </source>
</evidence>
<dbReference type="Gene3D" id="2.60.40.10">
    <property type="entry name" value="Immunoglobulins"/>
    <property type="match status" value="1"/>
</dbReference>
<feature type="binding site" description="covalent" evidence="6">
    <location>
        <position position="693"/>
    </location>
    <ligand>
        <name>heme c</name>
        <dbReference type="ChEBI" id="CHEBI:61717"/>
    </ligand>
</feature>
<evidence type="ECO:0000256" key="4">
    <source>
        <dbReference type="ARBA" id="ARBA00022982"/>
    </source>
</evidence>
<organism evidence="10 11">
    <name type="scientific">Jiulongibacter sediminis</name>
    <dbReference type="NCBI Taxonomy" id="1605367"/>
    <lineage>
        <taxon>Bacteria</taxon>
        <taxon>Pseudomonadati</taxon>
        <taxon>Bacteroidota</taxon>
        <taxon>Cytophagia</taxon>
        <taxon>Cytophagales</taxon>
        <taxon>Leadbetterellaceae</taxon>
        <taxon>Jiulongibacter</taxon>
    </lineage>
</organism>
<keyword evidence="1" id="KW-0813">Transport</keyword>
<dbReference type="Pfam" id="PF18911">
    <property type="entry name" value="PKD_4"/>
    <property type="match status" value="1"/>
</dbReference>
<reference evidence="10 11" key="1">
    <citation type="submission" date="2015-07" db="EMBL/GenBank/DDBJ databases">
        <title>The draft genome sequence of Leadbetterella sp. JN14-9.</title>
        <authorList>
            <person name="Liu Y."/>
            <person name="Du J."/>
            <person name="Shao Z."/>
        </authorList>
    </citation>
    <scope>NUCLEOTIDE SEQUENCE [LARGE SCALE GENOMIC DNA]</scope>
    <source>
        <strain evidence="10 11">JN14-9</strain>
    </source>
</reference>
<keyword evidence="4" id="KW-0249">Electron transport</keyword>
<keyword evidence="3 6" id="KW-0479">Metal-binding</keyword>
<dbReference type="GO" id="GO:0005506">
    <property type="term" value="F:iron ion binding"/>
    <property type="evidence" value="ECO:0007669"/>
    <property type="project" value="InterPro"/>
</dbReference>
<dbReference type="PROSITE" id="PS51007">
    <property type="entry name" value="CYTC"/>
    <property type="match status" value="1"/>
</dbReference>
<evidence type="ECO:0000256" key="7">
    <source>
        <dbReference type="SAM" id="MobiDB-lite"/>
    </source>
</evidence>
<feature type="region of interest" description="Disordered" evidence="7">
    <location>
        <begin position="174"/>
        <end position="205"/>
    </location>
</feature>
<dbReference type="SUPFAM" id="SSF50952">
    <property type="entry name" value="Soluble quinoprotein glucose dehydrogenase"/>
    <property type="match status" value="1"/>
</dbReference>
<evidence type="ECO:0000256" key="5">
    <source>
        <dbReference type="ARBA" id="ARBA00023004"/>
    </source>
</evidence>
<keyword evidence="2 6" id="KW-0349">Heme</keyword>
<dbReference type="SUPFAM" id="SSF46626">
    <property type="entry name" value="Cytochrome c"/>
    <property type="match status" value="1"/>
</dbReference>
<dbReference type="AlphaFoldDB" id="A0A0P7C8S1"/>
<dbReference type="InterPro" id="IPR012938">
    <property type="entry name" value="Glc/Sorbosone_DH"/>
</dbReference>
<keyword evidence="11" id="KW-1185">Reference proteome</keyword>
<dbReference type="EMBL" id="LGTQ01000005">
    <property type="protein sequence ID" value="KPM50119.1"/>
    <property type="molecule type" value="Genomic_DNA"/>
</dbReference>
<dbReference type="PANTHER" id="PTHR19328">
    <property type="entry name" value="HEDGEHOG-INTERACTING PROTEIN"/>
    <property type="match status" value="1"/>
</dbReference>
<dbReference type="PANTHER" id="PTHR19328:SF75">
    <property type="entry name" value="ALDOSE SUGAR DEHYDROGENASE YLII"/>
    <property type="match status" value="1"/>
</dbReference>
<evidence type="ECO:0000256" key="6">
    <source>
        <dbReference type="PIRSR" id="PIRSR602324-1"/>
    </source>
</evidence>